<organism evidence="3">
    <name type="scientific">Kuenenia stuttgartiensis</name>
    <dbReference type="NCBI Taxonomy" id="174633"/>
    <lineage>
        <taxon>Bacteria</taxon>
        <taxon>Pseudomonadati</taxon>
        <taxon>Planctomycetota</taxon>
        <taxon>Candidatus Brocadiia</taxon>
        <taxon>Candidatus Brocadiales</taxon>
        <taxon>Candidatus Brocadiaceae</taxon>
        <taxon>Candidatus Kuenenia</taxon>
    </lineage>
</organism>
<dbReference type="PROSITE" id="PS51371">
    <property type="entry name" value="CBS"/>
    <property type="match status" value="1"/>
</dbReference>
<dbReference type="AlphaFoldDB" id="Q1Q0B7"/>
<sequence>MGLTFKGIRLQRWRDVDVLETITVDNVMETEIDTLRESDSLTVAIDLLMRKRYHGLPVLNDDGELTGIITVQDIDHIQSDGSDMMHTIGLLRNTGIARTYDLAVTRRAAIRHSAY</sequence>
<keyword evidence="1" id="KW-0129">CBS domain</keyword>
<dbReference type="Pfam" id="PF00571">
    <property type="entry name" value="CBS"/>
    <property type="match status" value="1"/>
</dbReference>
<dbReference type="CDD" id="cd02205">
    <property type="entry name" value="CBS_pair_SF"/>
    <property type="match status" value="1"/>
</dbReference>
<dbReference type="EMBL" id="CT573072">
    <property type="protein sequence ID" value="CAJ72782.1"/>
    <property type="molecule type" value="Genomic_DNA"/>
</dbReference>
<gene>
    <name evidence="3" type="ORF">kustd2037</name>
</gene>
<dbReference type="InterPro" id="IPR046342">
    <property type="entry name" value="CBS_dom_sf"/>
</dbReference>
<dbReference type="SUPFAM" id="SSF54631">
    <property type="entry name" value="CBS-domain pair"/>
    <property type="match status" value="1"/>
</dbReference>
<proteinExistence type="predicted"/>
<feature type="domain" description="CBS" evidence="2">
    <location>
        <begin position="28"/>
        <end position="84"/>
    </location>
</feature>
<evidence type="ECO:0000259" key="2">
    <source>
        <dbReference type="PROSITE" id="PS51371"/>
    </source>
</evidence>
<evidence type="ECO:0000256" key="1">
    <source>
        <dbReference type="PROSITE-ProRule" id="PRU00703"/>
    </source>
</evidence>
<protein>
    <recommendedName>
        <fullName evidence="2">CBS domain-containing protein</fullName>
    </recommendedName>
</protein>
<dbReference type="Gene3D" id="3.10.580.10">
    <property type="entry name" value="CBS-domain"/>
    <property type="match status" value="1"/>
</dbReference>
<reference evidence="3" key="1">
    <citation type="journal article" date="2006" name="Nature">
        <title>Deciphering the evolution and metabolism of an anammox bacterium from a community genome.</title>
        <authorList>
            <person name="Strous M."/>
            <person name="Pelletier E."/>
            <person name="Mangenot S."/>
            <person name="Rattei T."/>
            <person name="Lehner A."/>
            <person name="Taylor M.W."/>
            <person name="Horn M."/>
            <person name="Daims H."/>
            <person name="Bartol-Mavel D."/>
            <person name="Wincker P."/>
            <person name="Barbe V."/>
            <person name="Fonknechten N."/>
            <person name="Vallenet D."/>
            <person name="Segurens B."/>
            <person name="Schenowitz-Truong C."/>
            <person name="Medigue C."/>
            <person name="Collingro A."/>
            <person name="Snel B."/>
            <person name="Dutilh B.E."/>
            <person name="OpDenCamp H.J.M."/>
            <person name="vanDerDrift C."/>
            <person name="Cirpus I."/>
            <person name="vanDePas-Schoonen K.T."/>
            <person name="Harhangi H.R."/>
            <person name="vanNiftrik L."/>
            <person name="Schmid M."/>
            <person name="Keltjens J."/>
            <person name="vanDeVossenberg J."/>
            <person name="Kartal B."/>
            <person name="Meier H."/>
            <person name="Frishman D."/>
            <person name="Huynen M.A."/>
            <person name="Mewes H."/>
            <person name="Weissenbach J."/>
            <person name="Jetten M.S.M."/>
            <person name="Wagner M."/>
            <person name="LePaslier D."/>
        </authorList>
    </citation>
    <scope>NUCLEOTIDE SEQUENCE</scope>
</reference>
<evidence type="ECO:0000313" key="3">
    <source>
        <dbReference type="EMBL" id="CAJ72782.1"/>
    </source>
</evidence>
<accession>Q1Q0B7</accession>
<reference evidence="3" key="2">
    <citation type="submission" date="2006-01" db="EMBL/GenBank/DDBJ databases">
        <authorList>
            <person name="Genoscope"/>
        </authorList>
    </citation>
    <scope>NUCLEOTIDE SEQUENCE</scope>
</reference>
<dbReference type="SMART" id="SM00116">
    <property type="entry name" value="CBS"/>
    <property type="match status" value="1"/>
</dbReference>
<dbReference type="InterPro" id="IPR000644">
    <property type="entry name" value="CBS_dom"/>
</dbReference>
<name>Q1Q0B7_KUEST</name>